<proteinExistence type="predicted"/>
<keyword evidence="2" id="KW-1185">Reference proteome</keyword>
<evidence type="ECO:0000313" key="1">
    <source>
        <dbReference type="EMBL" id="KGO86207.1"/>
    </source>
</evidence>
<protein>
    <submittedName>
        <fullName evidence="1">Uncharacterized protein</fullName>
    </submittedName>
</protein>
<dbReference type="AlphaFoldDB" id="A0A0A2M0R3"/>
<dbReference type="EMBL" id="JRLW01000030">
    <property type="protein sequence ID" value="KGO86207.1"/>
    <property type="molecule type" value="Genomic_DNA"/>
</dbReference>
<name>A0A0A2M0R3_9FLAO</name>
<reference evidence="1 2" key="1">
    <citation type="submission" date="2013-09" db="EMBL/GenBank/DDBJ databases">
        <authorList>
            <person name="Zeng Z."/>
            <person name="Chen C."/>
        </authorList>
    </citation>
    <scope>NUCLEOTIDE SEQUENCE [LARGE SCALE GENOMIC DNA]</scope>
    <source>
        <strain evidence="1 2">GH29-5</strain>
    </source>
</reference>
<sequence>LFVCVMTVKIADDYYTYAIKIDDITKLQEIEEIHSDKSKWEKFGDKLENKYMKFCNGTSGTKAQYERTFLQFLKEQNLGVTLYEMEQFNVGTPNVQEKWKKLELATDNTNIDEIPCN</sequence>
<dbReference type="Proteomes" id="UP000030121">
    <property type="component" value="Unassembled WGS sequence"/>
</dbReference>
<accession>A0A0A2M0R3</accession>
<gene>
    <name evidence="1" type="ORF">Q764_13735</name>
</gene>
<dbReference type="STRING" id="1121899.GCA_000430025_02675"/>
<feature type="non-terminal residue" evidence="1">
    <location>
        <position position="1"/>
    </location>
</feature>
<comment type="caution">
    <text evidence="1">The sequence shown here is derived from an EMBL/GenBank/DDBJ whole genome shotgun (WGS) entry which is preliminary data.</text>
</comment>
<evidence type="ECO:0000313" key="2">
    <source>
        <dbReference type="Proteomes" id="UP000030121"/>
    </source>
</evidence>
<organism evidence="1 2">
    <name type="scientific">Flavobacterium suncheonense GH29-5 = DSM 17707</name>
    <dbReference type="NCBI Taxonomy" id="1121899"/>
    <lineage>
        <taxon>Bacteria</taxon>
        <taxon>Pseudomonadati</taxon>
        <taxon>Bacteroidota</taxon>
        <taxon>Flavobacteriia</taxon>
        <taxon>Flavobacteriales</taxon>
        <taxon>Flavobacteriaceae</taxon>
        <taxon>Flavobacterium</taxon>
    </lineage>
</organism>
<dbReference type="RefSeq" id="WP_035745037.1">
    <property type="nucleotide sequence ID" value="NZ_JRLW01000030.1"/>
</dbReference>